<evidence type="ECO:0000313" key="4">
    <source>
        <dbReference type="Proteomes" id="UP001498421"/>
    </source>
</evidence>
<feature type="signal peptide" evidence="1">
    <location>
        <begin position="1"/>
        <end position="17"/>
    </location>
</feature>
<accession>A0ABR1HCY6</accession>
<dbReference type="EMBL" id="JAZAVK010000160">
    <property type="protein sequence ID" value="KAK7418792.1"/>
    <property type="molecule type" value="Genomic_DNA"/>
</dbReference>
<gene>
    <name evidence="3" type="ORF">QQZ08_011115</name>
</gene>
<reference evidence="3 4" key="1">
    <citation type="journal article" date="2025" name="Microbiol. Resour. Announc.">
        <title>Draft genome sequences for Neonectria magnoliae and Neonectria punicea, canker pathogens of Liriodendron tulipifera and Acer saccharum in West Virginia.</title>
        <authorList>
            <person name="Petronek H.M."/>
            <person name="Kasson M.T."/>
            <person name="Metheny A.M."/>
            <person name="Stauder C.M."/>
            <person name="Lovett B."/>
            <person name="Lynch S.C."/>
            <person name="Garnas J.R."/>
            <person name="Kasson L.R."/>
            <person name="Stajich J.E."/>
        </authorList>
    </citation>
    <scope>NUCLEOTIDE SEQUENCE [LARGE SCALE GENOMIC DNA]</scope>
    <source>
        <strain evidence="3 4">NRRL 64651</strain>
    </source>
</reference>
<dbReference type="InterPro" id="IPR029226">
    <property type="entry name" value="Ecp2-like"/>
</dbReference>
<protein>
    <recommendedName>
        <fullName evidence="2">Ecp2 effector protein-like domain-containing protein</fullName>
    </recommendedName>
</protein>
<keyword evidence="1" id="KW-0732">Signal</keyword>
<dbReference type="Pfam" id="PF14856">
    <property type="entry name" value="Hce2"/>
    <property type="match status" value="1"/>
</dbReference>
<dbReference type="Proteomes" id="UP001498421">
    <property type="component" value="Unassembled WGS sequence"/>
</dbReference>
<evidence type="ECO:0000256" key="1">
    <source>
        <dbReference type="SAM" id="SignalP"/>
    </source>
</evidence>
<proteinExistence type="predicted"/>
<feature type="domain" description="Ecp2 effector protein-like" evidence="2">
    <location>
        <begin position="81"/>
        <end position="209"/>
    </location>
</feature>
<feature type="chain" id="PRO_5046616507" description="Ecp2 effector protein-like domain-containing protein" evidence="1">
    <location>
        <begin position="18"/>
        <end position="231"/>
    </location>
</feature>
<sequence>MRSLAVLATLLAGLVAAVPVASSSGVTSDESRNDDNLIVVSTVLACGTTTASSVPAATSTLAAAAETPITWVPAAHHQKACDEASFADEATDDPVTPADWRDCAALYSEWASYNGTFSVGHANASAAGYGAPPSYDYPAANKSKRAAKPKSNVGYIPIMQSGSCTLALKPGSLNQQLAVGDVDIGEILQNALNEHSSGTLLGARGDVNCAVRGPDKSAKAAVGWQLYYPGA</sequence>
<organism evidence="3 4">
    <name type="scientific">Neonectria magnoliae</name>
    <dbReference type="NCBI Taxonomy" id="2732573"/>
    <lineage>
        <taxon>Eukaryota</taxon>
        <taxon>Fungi</taxon>
        <taxon>Dikarya</taxon>
        <taxon>Ascomycota</taxon>
        <taxon>Pezizomycotina</taxon>
        <taxon>Sordariomycetes</taxon>
        <taxon>Hypocreomycetidae</taxon>
        <taxon>Hypocreales</taxon>
        <taxon>Nectriaceae</taxon>
        <taxon>Neonectria</taxon>
    </lineage>
</organism>
<keyword evidence="4" id="KW-1185">Reference proteome</keyword>
<evidence type="ECO:0000313" key="3">
    <source>
        <dbReference type="EMBL" id="KAK7418792.1"/>
    </source>
</evidence>
<name>A0ABR1HCY6_9HYPO</name>
<evidence type="ECO:0000259" key="2">
    <source>
        <dbReference type="Pfam" id="PF14856"/>
    </source>
</evidence>
<comment type="caution">
    <text evidence="3">The sequence shown here is derived from an EMBL/GenBank/DDBJ whole genome shotgun (WGS) entry which is preliminary data.</text>
</comment>